<protein>
    <submittedName>
        <fullName evidence="1">Uncharacterized protein</fullName>
    </submittedName>
</protein>
<proteinExistence type="predicted"/>
<reference evidence="1 2" key="1">
    <citation type="journal article" date="2016" name="Genome Announc.">
        <title>Draft Genome Sequence of the Thermotolerant Cyanobacterium Desertifilum sp. IPPAS B-1220.</title>
        <authorList>
            <person name="Mironov K.S."/>
            <person name="Sinetova M.A."/>
            <person name="Bolatkhan K."/>
            <person name="Zayadan B.K."/>
            <person name="Ustinova V.V."/>
            <person name="Kupriyanova E.V."/>
            <person name="Skrypnik A.N."/>
            <person name="Gogoleva N.E."/>
            <person name="Gogolev Y.V."/>
            <person name="Los D.A."/>
        </authorList>
    </citation>
    <scope>NUCLEOTIDE SEQUENCE [LARGE SCALE GENOMIC DNA]</scope>
    <source>
        <strain evidence="1 2">IPPAS B-1220</strain>
    </source>
</reference>
<dbReference type="Proteomes" id="UP000095472">
    <property type="component" value="Chromosome"/>
</dbReference>
<accession>A0ACD5GRF9</accession>
<evidence type="ECO:0000313" key="1">
    <source>
        <dbReference type="EMBL" id="XPM63272.1"/>
    </source>
</evidence>
<keyword evidence="2" id="KW-1185">Reference proteome</keyword>
<organism evidence="1 2">
    <name type="scientific">Desertifilum tharense IPPAS B-1220</name>
    <dbReference type="NCBI Taxonomy" id="1781255"/>
    <lineage>
        <taxon>Bacteria</taxon>
        <taxon>Bacillati</taxon>
        <taxon>Cyanobacteriota</taxon>
        <taxon>Cyanophyceae</taxon>
        <taxon>Desertifilales</taxon>
        <taxon>Desertifilaceae</taxon>
        <taxon>Desertifilum</taxon>
    </lineage>
</organism>
<name>A0ACD5GRF9_9CYAN</name>
<dbReference type="EMBL" id="CP182909">
    <property type="protein sequence ID" value="XPM63272.1"/>
    <property type="molecule type" value="Genomic_DNA"/>
</dbReference>
<gene>
    <name evidence="1" type="ORF">BH720_028510</name>
</gene>
<sequence length="180" mass="18487">MSILPVSKDCLHPYSGESGSVSGLELVGANITVEFDNGTSLSGKTYRIPNSLDGSQVTLKAGLPGKPTLEVLGLSSEPTTVSNANQTARISGTPGSQVSLLMVEAAAFSSSSGGLALQAYETNSAIAVNEKFATIGSTGYIDIPITLTKSNASGDTITSLPPLKTLTEPQGHFHPFKSSN</sequence>
<evidence type="ECO:0000313" key="2">
    <source>
        <dbReference type="Proteomes" id="UP000095472"/>
    </source>
</evidence>